<proteinExistence type="predicted"/>
<gene>
    <name evidence="1" type="ORF">SAMN05216598_3118</name>
</gene>
<name>A0A1H1VVU5_9PSED</name>
<protein>
    <submittedName>
        <fullName evidence="1">Uncharacterized protein</fullName>
    </submittedName>
</protein>
<dbReference type="Proteomes" id="UP000199524">
    <property type="component" value="Chromosome I"/>
</dbReference>
<organism evidence="1 2">
    <name type="scientific">Pseudomonas asplenii</name>
    <dbReference type="NCBI Taxonomy" id="53407"/>
    <lineage>
        <taxon>Bacteria</taxon>
        <taxon>Pseudomonadati</taxon>
        <taxon>Pseudomonadota</taxon>
        <taxon>Gammaproteobacteria</taxon>
        <taxon>Pseudomonadales</taxon>
        <taxon>Pseudomonadaceae</taxon>
        <taxon>Pseudomonas</taxon>
    </lineage>
</organism>
<evidence type="ECO:0000313" key="1">
    <source>
        <dbReference type="EMBL" id="SDS88550.1"/>
    </source>
</evidence>
<accession>A0A1H1VVU5</accession>
<sequence length="76" mass="9112">MGNVFTETSSYTATEYFNLYTEDDLEDARRGGQGYEMDNNEKEDLKIQWRWYGQWPNVISRKGARSDYQFLRNVKK</sequence>
<keyword evidence="2" id="KW-1185">Reference proteome</keyword>
<reference evidence="2" key="1">
    <citation type="submission" date="2016-10" db="EMBL/GenBank/DDBJ databases">
        <authorList>
            <person name="Varghese N."/>
            <person name="Submissions S."/>
        </authorList>
    </citation>
    <scope>NUCLEOTIDE SEQUENCE [LARGE SCALE GENOMIC DNA]</scope>
    <source>
        <strain evidence="2">ATCC 23835</strain>
    </source>
</reference>
<evidence type="ECO:0000313" key="2">
    <source>
        <dbReference type="Proteomes" id="UP000199524"/>
    </source>
</evidence>
<dbReference type="EMBL" id="LT629777">
    <property type="protein sequence ID" value="SDS88550.1"/>
    <property type="molecule type" value="Genomic_DNA"/>
</dbReference>
<dbReference type="AlphaFoldDB" id="A0A1H1VVU5"/>